<dbReference type="EMBL" id="CAJVPK010003187">
    <property type="protein sequence ID" value="CAG8624286.1"/>
    <property type="molecule type" value="Genomic_DNA"/>
</dbReference>
<evidence type="ECO:0000313" key="3">
    <source>
        <dbReference type="Proteomes" id="UP000789706"/>
    </source>
</evidence>
<protein>
    <submittedName>
        <fullName evidence="2">11526_t:CDS:1</fullName>
    </submittedName>
</protein>
<dbReference type="Pfam" id="PF08719">
    <property type="entry name" value="NADAR"/>
    <property type="match status" value="1"/>
</dbReference>
<organism evidence="2 3">
    <name type="scientific">Diversispora eburnea</name>
    <dbReference type="NCBI Taxonomy" id="1213867"/>
    <lineage>
        <taxon>Eukaryota</taxon>
        <taxon>Fungi</taxon>
        <taxon>Fungi incertae sedis</taxon>
        <taxon>Mucoromycota</taxon>
        <taxon>Glomeromycotina</taxon>
        <taxon>Glomeromycetes</taxon>
        <taxon>Diversisporales</taxon>
        <taxon>Diversisporaceae</taxon>
        <taxon>Diversispora</taxon>
    </lineage>
</organism>
<dbReference type="Gene3D" id="1.10.357.40">
    <property type="entry name" value="YbiA-like"/>
    <property type="match status" value="1"/>
</dbReference>
<dbReference type="InterPro" id="IPR037238">
    <property type="entry name" value="YbiA-like_sf"/>
</dbReference>
<comment type="caution">
    <text evidence="2">The sequence shown here is derived from an EMBL/GenBank/DDBJ whole genome shotgun (WGS) entry which is preliminary data.</text>
</comment>
<proteinExistence type="predicted"/>
<dbReference type="SUPFAM" id="SSF143990">
    <property type="entry name" value="YbiA-like"/>
    <property type="match status" value="1"/>
</dbReference>
<sequence>MVTIEFYGLKSKYGRFSNFYKRNVTIDGKVWSTTEHYFQVQEEIRQLTRPRDAARKGRTQAGLRSDWEQVKDDVMRTALRAKFTQHEDLKELLLNTNNSKLVEISPTDSYWGNAEKNGTEGKNMLGILLMEIREELKNEKESESNEVLKDD</sequence>
<dbReference type="AlphaFoldDB" id="A0A9N9GT24"/>
<gene>
    <name evidence="2" type="ORF">DEBURN_LOCUS10497</name>
</gene>
<evidence type="ECO:0000259" key="1">
    <source>
        <dbReference type="Pfam" id="PF08719"/>
    </source>
</evidence>
<reference evidence="2" key="1">
    <citation type="submission" date="2021-06" db="EMBL/GenBank/DDBJ databases">
        <authorList>
            <person name="Kallberg Y."/>
            <person name="Tangrot J."/>
            <person name="Rosling A."/>
        </authorList>
    </citation>
    <scope>NUCLEOTIDE SEQUENCE</scope>
    <source>
        <strain evidence="2">AZ414A</strain>
    </source>
</reference>
<feature type="domain" description="NADAR" evidence="1">
    <location>
        <begin position="6"/>
        <end position="137"/>
    </location>
</feature>
<keyword evidence="3" id="KW-1185">Reference proteome</keyword>
<dbReference type="OrthoDB" id="206452at2759"/>
<dbReference type="Proteomes" id="UP000789706">
    <property type="component" value="Unassembled WGS sequence"/>
</dbReference>
<evidence type="ECO:0000313" key="2">
    <source>
        <dbReference type="EMBL" id="CAG8624286.1"/>
    </source>
</evidence>
<dbReference type="NCBIfam" id="TIGR02464">
    <property type="entry name" value="ribofla_fusion"/>
    <property type="match status" value="1"/>
</dbReference>
<dbReference type="CDD" id="cd15457">
    <property type="entry name" value="NADAR"/>
    <property type="match status" value="1"/>
</dbReference>
<name>A0A9N9GT24_9GLOM</name>
<dbReference type="InterPro" id="IPR012816">
    <property type="entry name" value="NADAR"/>
</dbReference>
<accession>A0A9N9GT24</accession>